<feature type="transmembrane region" description="Helical" evidence="8">
    <location>
        <begin position="290"/>
        <end position="308"/>
    </location>
</feature>
<evidence type="ECO:0000313" key="11">
    <source>
        <dbReference type="Proteomes" id="UP000288859"/>
    </source>
</evidence>
<dbReference type="InterPro" id="IPR050360">
    <property type="entry name" value="MFS_Sugar_Transporters"/>
</dbReference>
<dbReference type="VEuPathDB" id="FungiDB:PV10_04436"/>
<evidence type="ECO:0000256" key="1">
    <source>
        <dbReference type="ARBA" id="ARBA00004141"/>
    </source>
</evidence>
<evidence type="ECO:0000256" key="8">
    <source>
        <dbReference type="SAM" id="Phobius"/>
    </source>
</evidence>
<dbReference type="AlphaFoldDB" id="A0A438N7E1"/>
<keyword evidence="3 7" id="KW-0813">Transport</keyword>
<sequence>MAEEKHPRELEDVREDTSGHVQSEEEIYYVPKTTSRNIWYILMVGTGMIAGGAANGLIATTLAQPTFVRHMSLDGPKGLSLMGATNGTFYAGGFFGVFFSAWAADRFGRKRAMWTASALNVISCILCAASVNIGMFIAVRLLAGVAASQYVVQTSVYQSEISPPHLRGLLVGTFGIFNVLGYTIANWSGVGFYHIGESDVAWRMIFVITGGICIINAILLIWVPESPRWLVMQNRLAEAEEVIRLIHAGTDNDDFVKAETMQIERQLATEREYNVSYIQMFTDKRWRRRTLLCCLIGTAGQSTGVLVINNYGPYFYSLLGMDTAQQLYLAGGYVSLSLAVAIIGAFFVDKLGRVHILAGGIMGQVVVLCIETAIVATYAGTENKSANIAGVWAFFMYCFVYGITWDCTPFVYVAELLPSHIRSKGVSLAIGCLYLSVCVFITGALYAFGEIGWKYFLVFICLGPVFAGLIWMYAPETNGKTLEEIGGLFGDELTIPELHATDASHLAEKRVS</sequence>
<dbReference type="Pfam" id="PF00083">
    <property type="entry name" value="Sugar_tr"/>
    <property type="match status" value="1"/>
</dbReference>
<dbReference type="Gene3D" id="1.20.1250.20">
    <property type="entry name" value="MFS general substrate transporter like domains"/>
    <property type="match status" value="1"/>
</dbReference>
<feature type="transmembrane region" description="Helical" evidence="8">
    <location>
        <begin position="79"/>
        <end position="100"/>
    </location>
</feature>
<evidence type="ECO:0000259" key="9">
    <source>
        <dbReference type="PROSITE" id="PS50850"/>
    </source>
</evidence>
<evidence type="ECO:0000256" key="5">
    <source>
        <dbReference type="ARBA" id="ARBA00022989"/>
    </source>
</evidence>
<dbReference type="InterPro" id="IPR005829">
    <property type="entry name" value="Sugar_transporter_CS"/>
</dbReference>
<dbReference type="OrthoDB" id="6612291at2759"/>
<feature type="domain" description="Major facilitator superfamily (MFS) profile" evidence="9">
    <location>
        <begin position="40"/>
        <end position="478"/>
    </location>
</feature>
<dbReference type="InterPro" id="IPR005828">
    <property type="entry name" value="MFS_sugar_transport-like"/>
</dbReference>
<dbReference type="PANTHER" id="PTHR48022:SF11">
    <property type="entry name" value="MONOSACCHARIDE TRANSPORTER (HXT8), PUTATIVE (AFU_ORTHOLOGUE AFUA_2G08120)-RELATED"/>
    <property type="match status" value="1"/>
</dbReference>
<evidence type="ECO:0000256" key="6">
    <source>
        <dbReference type="ARBA" id="ARBA00023136"/>
    </source>
</evidence>
<feature type="transmembrane region" description="Helical" evidence="8">
    <location>
        <begin position="38"/>
        <end position="59"/>
    </location>
</feature>
<dbReference type="InterPro" id="IPR036259">
    <property type="entry name" value="MFS_trans_sf"/>
</dbReference>
<evidence type="ECO:0000256" key="2">
    <source>
        <dbReference type="ARBA" id="ARBA00010992"/>
    </source>
</evidence>
<proteinExistence type="inferred from homology"/>
<protein>
    <recommendedName>
        <fullName evidence="9">Major facilitator superfamily (MFS) profile domain-containing protein</fullName>
    </recommendedName>
</protein>
<comment type="subcellular location">
    <subcellularLocation>
        <location evidence="1">Membrane</location>
        <topology evidence="1">Multi-pass membrane protein</topology>
    </subcellularLocation>
</comment>
<feature type="transmembrane region" description="Helical" evidence="8">
    <location>
        <begin position="200"/>
        <end position="223"/>
    </location>
</feature>
<keyword evidence="6 8" id="KW-0472">Membrane</keyword>
<dbReference type="NCBIfam" id="TIGR00879">
    <property type="entry name" value="SP"/>
    <property type="match status" value="1"/>
</dbReference>
<accession>A0A438N7E1</accession>
<feature type="transmembrane region" description="Helical" evidence="8">
    <location>
        <begin position="426"/>
        <end position="449"/>
    </location>
</feature>
<feature type="transmembrane region" description="Helical" evidence="8">
    <location>
        <begin position="328"/>
        <end position="348"/>
    </location>
</feature>
<reference evidence="10 11" key="1">
    <citation type="submission" date="2017-03" db="EMBL/GenBank/DDBJ databases">
        <title>Genomes of endolithic fungi from Antarctica.</title>
        <authorList>
            <person name="Coleine C."/>
            <person name="Masonjones S."/>
            <person name="Stajich J.E."/>
        </authorList>
    </citation>
    <scope>NUCLEOTIDE SEQUENCE [LARGE SCALE GENOMIC DNA]</scope>
    <source>
        <strain evidence="10 11">CCFEE 6314</strain>
    </source>
</reference>
<comment type="similarity">
    <text evidence="2 7">Belongs to the major facilitator superfamily. Sugar transporter (TC 2.A.1.1) family.</text>
</comment>
<dbReference type="PANTHER" id="PTHR48022">
    <property type="entry name" value="PLASTIDIC GLUCOSE TRANSPORTER 4"/>
    <property type="match status" value="1"/>
</dbReference>
<evidence type="ECO:0000256" key="7">
    <source>
        <dbReference type="RuleBase" id="RU003346"/>
    </source>
</evidence>
<dbReference type="GO" id="GO:0016020">
    <property type="term" value="C:membrane"/>
    <property type="evidence" value="ECO:0007669"/>
    <property type="project" value="UniProtKB-SubCell"/>
</dbReference>
<dbReference type="InterPro" id="IPR020846">
    <property type="entry name" value="MFS_dom"/>
</dbReference>
<feature type="transmembrane region" description="Helical" evidence="8">
    <location>
        <begin position="355"/>
        <end position="379"/>
    </location>
</feature>
<feature type="transmembrane region" description="Helical" evidence="8">
    <location>
        <begin position="391"/>
        <end position="414"/>
    </location>
</feature>
<feature type="transmembrane region" description="Helical" evidence="8">
    <location>
        <begin position="455"/>
        <end position="474"/>
    </location>
</feature>
<organism evidence="10 11">
    <name type="scientific">Exophiala mesophila</name>
    <name type="common">Black yeast-like fungus</name>
    <dbReference type="NCBI Taxonomy" id="212818"/>
    <lineage>
        <taxon>Eukaryota</taxon>
        <taxon>Fungi</taxon>
        <taxon>Dikarya</taxon>
        <taxon>Ascomycota</taxon>
        <taxon>Pezizomycotina</taxon>
        <taxon>Eurotiomycetes</taxon>
        <taxon>Chaetothyriomycetidae</taxon>
        <taxon>Chaetothyriales</taxon>
        <taxon>Herpotrichiellaceae</taxon>
        <taxon>Exophiala</taxon>
    </lineage>
</organism>
<keyword evidence="4 8" id="KW-0812">Transmembrane</keyword>
<dbReference type="GO" id="GO:0005351">
    <property type="term" value="F:carbohydrate:proton symporter activity"/>
    <property type="evidence" value="ECO:0007669"/>
    <property type="project" value="TreeGrafter"/>
</dbReference>
<dbReference type="PROSITE" id="PS50850">
    <property type="entry name" value="MFS"/>
    <property type="match status" value="1"/>
</dbReference>
<gene>
    <name evidence="10" type="ORF">B0A52_05055</name>
</gene>
<evidence type="ECO:0000256" key="4">
    <source>
        <dbReference type="ARBA" id="ARBA00022692"/>
    </source>
</evidence>
<comment type="caution">
    <text evidence="10">The sequence shown here is derived from an EMBL/GenBank/DDBJ whole genome shotgun (WGS) entry which is preliminary data.</text>
</comment>
<dbReference type="SUPFAM" id="SSF103473">
    <property type="entry name" value="MFS general substrate transporter"/>
    <property type="match status" value="1"/>
</dbReference>
<dbReference type="InterPro" id="IPR003663">
    <property type="entry name" value="Sugar/inositol_transpt"/>
</dbReference>
<evidence type="ECO:0000313" key="10">
    <source>
        <dbReference type="EMBL" id="RVX71483.1"/>
    </source>
</evidence>
<evidence type="ECO:0000256" key="3">
    <source>
        <dbReference type="ARBA" id="ARBA00022448"/>
    </source>
</evidence>
<dbReference type="PROSITE" id="PS00216">
    <property type="entry name" value="SUGAR_TRANSPORT_1"/>
    <property type="match status" value="1"/>
</dbReference>
<dbReference type="EMBL" id="NAJM01000017">
    <property type="protein sequence ID" value="RVX71483.1"/>
    <property type="molecule type" value="Genomic_DNA"/>
</dbReference>
<keyword evidence="5 8" id="KW-1133">Transmembrane helix</keyword>
<feature type="transmembrane region" description="Helical" evidence="8">
    <location>
        <begin position="112"/>
        <end position="131"/>
    </location>
</feature>
<name>A0A438N7E1_EXOME</name>
<dbReference type="Proteomes" id="UP000288859">
    <property type="component" value="Unassembled WGS sequence"/>
</dbReference>